<gene>
    <name evidence="1" type="ORF">R1flu_008850</name>
</gene>
<evidence type="ECO:0000313" key="1">
    <source>
        <dbReference type="EMBL" id="KAL2641263.1"/>
    </source>
</evidence>
<name>A0ABD1Z0D7_9MARC</name>
<accession>A0ABD1Z0D7</accession>
<evidence type="ECO:0000313" key="2">
    <source>
        <dbReference type="Proteomes" id="UP001605036"/>
    </source>
</evidence>
<dbReference type="Proteomes" id="UP001605036">
    <property type="component" value="Unassembled WGS sequence"/>
</dbReference>
<organism evidence="1 2">
    <name type="scientific">Riccia fluitans</name>
    <dbReference type="NCBI Taxonomy" id="41844"/>
    <lineage>
        <taxon>Eukaryota</taxon>
        <taxon>Viridiplantae</taxon>
        <taxon>Streptophyta</taxon>
        <taxon>Embryophyta</taxon>
        <taxon>Marchantiophyta</taxon>
        <taxon>Marchantiopsida</taxon>
        <taxon>Marchantiidae</taxon>
        <taxon>Marchantiales</taxon>
        <taxon>Ricciaceae</taxon>
        <taxon>Riccia</taxon>
    </lineage>
</organism>
<comment type="caution">
    <text evidence="1">The sequence shown here is derived from an EMBL/GenBank/DDBJ whole genome shotgun (WGS) entry which is preliminary data.</text>
</comment>
<protein>
    <submittedName>
        <fullName evidence="1">Uncharacterized protein</fullName>
    </submittedName>
</protein>
<proteinExistence type="predicted"/>
<sequence length="68" mass="7399">MLIGAVSSDVLASGYLCSFLVHQVNAPVVSVVMRDEFVAHFRAMVDHPSPHPWNPRGRLVVGSCHLST</sequence>
<reference evidence="1 2" key="1">
    <citation type="submission" date="2024-09" db="EMBL/GenBank/DDBJ databases">
        <title>Chromosome-scale assembly of Riccia fluitans.</title>
        <authorList>
            <person name="Paukszto L."/>
            <person name="Sawicki J."/>
            <person name="Karawczyk K."/>
            <person name="Piernik-Szablinska J."/>
            <person name="Szczecinska M."/>
            <person name="Mazdziarz M."/>
        </authorList>
    </citation>
    <scope>NUCLEOTIDE SEQUENCE [LARGE SCALE GENOMIC DNA]</scope>
    <source>
        <strain evidence="1">Rf_01</strain>
        <tissue evidence="1">Aerial parts of the thallus</tissue>
    </source>
</reference>
<dbReference type="AlphaFoldDB" id="A0ABD1Z0D7"/>
<dbReference type="EMBL" id="JBHFFA010000002">
    <property type="protein sequence ID" value="KAL2641263.1"/>
    <property type="molecule type" value="Genomic_DNA"/>
</dbReference>
<keyword evidence="2" id="KW-1185">Reference proteome</keyword>